<dbReference type="InterPro" id="IPR011890">
    <property type="entry name" value="SMC_prok"/>
</dbReference>
<dbReference type="InterPro" id="IPR010935">
    <property type="entry name" value="SMC_hinge"/>
</dbReference>
<evidence type="ECO:0000256" key="1">
    <source>
        <dbReference type="ARBA" id="ARBA00022490"/>
    </source>
</evidence>
<dbReference type="GO" id="GO:0030261">
    <property type="term" value="P:chromosome condensation"/>
    <property type="evidence" value="ECO:0007669"/>
    <property type="project" value="InterPro"/>
</dbReference>
<keyword evidence="5 6" id="KW-0238">DNA-binding</keyword>
<keyword evidence="1 6" id="KW-0963">Cytoplasm</keyword>
<comment type="subcellular location">
    <subcellularLocation>
        <location evidence="6">Cytoplasm</location>
    </subcellularLocation>
</comment>
<dbReference type="PANTHER" id="PTHR43977">
    <property type="entry name" value="STRUCTURAL MAINTENANCE OF CHROMOSOMES PROTEIN 3"/>
    <property type="match status" value="1"/>
</dbReference>
<feature type="domain" description="SMC hinge" evidence="8">
    <location>
        <begin position="532"/>
        <end position="647"/>
    </location>
</feature>
<name>A0AAT9FI26_9BACT</name>
<feature type="coiled-coil region" evidence="6">
    <location>
        <begin position="1045"/>
        <end position="1075"/>
    </location>
</feature>
<comment type="domain">
    <text evidence="6">Contains large globular domains required for ATP hydrolysis at each terminus and a third globular domain forming a flexible hinge near the middle of the molecule. These domains are separated by coiled-coil structures.</text>
</comment>
<dbReference type="GO" id="GO:0006260">
    <property type="term" value="P:DNA replication"/>
    <property type="evidence" value="ECO:0007669"/>
    <property type="project" value="UniProtKB-UniRule"/>
</dbReference>
<feature type="compositionally biased region" description="Basic and acidic residues" evidence="7">
    <location>
        <begin position="418"/>
        <end position="440"/>
    </location>
</feature>
<comment type="function">
    <text evidence="6">Required for chromosome condensation and partitioning.</text>
</comment>
<dbReference type="InterPro" id="IPR003395">
    <property type="entry name" value="RecF/RecN/SMC_N"/>
</dbReference>
<dbReference type="SUPFAM" id="SSF75553">
    <property type="entry name" value="Smc hinge domain"/>
    <property type="match status" value="1"/>
</dbReference>
<dbReference type="GO" id="GO:0005524">
    <property type="term" value="F:ATP binding"/>
    <property type="evidence" value="ECO:0007669"/>
    <property type="project" value="UniProtKB-UniRule"/>
</dbReference>
<evidence type="ECO:0000256" key="4">
    <source>
        <dbReference type="ARBA" id="ARBA00023054"/>
    </source>
</evidence>
<dbReference type="HAMAP" id="MF_01894">
    <property type="entry name" value="Smc_prok"/>
    <property type="match status" value="1"/>
</dbReference>
<dbReference type="Gene3D" id="3.40.50.300">
    <property type="entry name" value="P-loop containing nucleotide triphosphate hydrolases"/>
    <property type="match status" value="2"/>
</dbReference>
<dbReference type="Gene3D" id="1.20.1060.20">
    <property type="match status" value="1"/>
</dbReference>
<dbReference type="GO" id="GO:0007059">
    <property type="term" value="P:chromosome segregation"/>
    <property type="evidence" value="ECO:0007669"/>
    <property type="project" value="UniProtKB-UniRule"/>
</dbReference>
<protein>
    <recommendedName>
        <fullName evidence="6">Chromosome partition protein Smc</fullName>
    </recommendedName>
</protein>
<feature type="region of interest" description="Disordered" evidence="7">
    <location>
        <begin position="412"/>
        <end position="451"/>
    </location>
</feature>
<dbReference type="Gene3D" id="1.10.287.1490">
    <property type="match status" value="1"/>
</dbReference>
<evidence type="ECO:0000259" key="8">
    <source>
        <dbReference type="SMART" id="SM00968"/>
    </source>
</evidence>
<feature type="compositionally biased region" description="Basic and acidic residues" evidence="7">
    <location>
        <begin position="980"/>
        <end position="993"/>
    </location>
</feature>
<evidence type="ECO:0000256" key="6">
    <source>
        <dbReference type="HAMAP-Rule" id="MF_01894"/>
    </source>
</evidence>
<dbReference type="Gene3D" id="3.30.70.1620">
    <property type="match status" value="1"/>
</dbReference>
<evidence type="ECO:0000256" key="3">
    <source>
        <dbReference type="ARBA" id="ARBA00022840"/>
    </source>
</evidence>
<dbReference type="PIRSF" id="PIRSF005719">
    <property type="entry name" value="SMC"/>
    <property type="match status" value="1"/>
</dbReference>
<dbReference type="GO" id="GO:0003677">
    <property type="term" value="F:DNA binding"/>
    <property type="evidence" value="ECO:0007669"/>
    <property type="project" value="UniProtKB-UniRule"/>
</dbReference>
<dbReference type="CDD" id="cd03278">
    <property type="entry name" value="ABC_SMC_barmotin"/>
    <property type="match status" value="1"/>
</dbReference>
<comment type="subunit">
    <text evidence="6">Homodimer.</text>
</comment>
<dbReference type="SUPFAM" id="SSF52540">
    <property type="entry name" value="P-loop containing nucleoside triphosphate hydrolases"/>
    <property type="match status" value="1"/>
</dbReference>
<dbReference type="GO" id="GO:0007062">
    <property type="term" value="P:sister chromatid cohesion"/>
    <property type="evidence" value="ECO:0007669"/>
    <property type="project" value="InterPro"/>
</dbReference>
<proteinExistence type="inferred from homology"/>
<dbReference type="InterPro" id="IPR027417">
    <property type="entry name" value="P-loop_NTPase"/>
</dbReference>
<dbReference type="GO" id="GO:0005737">
    <property type="term" value="C:cytoplasm"/>
    <property type="evidence" value="ECO:0007669"/>
    <property type="project" value="UniProtKB-SubCell"/>
</dbReference>
<evidence type="ECO:0000256" key="7">
    <source>
        <dbReference type="SAM" id="MobiDB-lite"/>
    </source>
</evidence>
<dbReference type="GO" id="GO:0016887">
    <property type="term" value="F:ATP hydrolysis activity"/>
    <property type="evidence" value="ECO:0007669"/>
    <property type="project" value="InterPro"/>
</dbReference>
<comment type="similarity">
    <text evidence="6">Belongs to the SMC family.</text>
</comment>
<feature type="binding site" evidence="6">
    <location>
        <begin position="33"/>
        <end position="40"/>
    </location>
    <ligand>
        <name>ATP</name>
        <dbReference type="ChEBI" id="CHEBI:30616"/>
    </ligand>
</feature>
<dbReference type="SMART" id="SM00968">
    <property type="entry name" value="SMC_hinge"/>
    <property type="match status" value="1"/>
</dbReference>
<feature type="compositionally biased region" description="Basic and acidic residues" evidence="7">
    <location>
        <begin position="368"/>
        <end position="384"/>
    </location>
</feature>
<evidence type="ECO:0000256" key="5">
    <source>
        <dbReference type="ARBA" id="ARBA00023125"/>
    </source>
</evidence>
<reference evidence="9" key="1">
    <citation type="submission" date="2024-07" db="EMBL/GenBank/DDBJ databases">
        <title>Complete genome sequence of Verrucomicrobiaceae bacterium NT6N.</title>
        <authorList>
            <person name="Huang C."/>
            <person name="Takami H."/>
            <person name="Hamasaki K."/>
        </authorList>
    </citation>
    <scope>NUCLEOTIDE SEQUENCE</scope>
    <source>
        <strain evidence="9">NT6N</strain>
    </source>
</reference>
<dbReference type="Pfam" id="PF06470">
    <property type="entry name" value="SMC_hinge"/>
    <property type="match status" value="1"/>
</dbReference>
<dbReference type="KEGG" id="osu:NT6N_06680"/>
<dbReference type="InterPro" id="IPR024704">
    <property type="entry name" value="SMC"/>
</dbReference>
<organism evidence="9">
    <name type="scientific">Oceaniferula spumae</name>
    <dbReference type="NCBI Taxonomy" id="2979115"/>
    <lineage>
        <taxon>Bacteria</taxon>
        <taxon>Pseudomonadati</taxon>
        <taxon>Verrucomicrobiota</taxon>
        <taxon>Verrucomicrobiia</taxon>
        <taxon>Verrucomicrobiales</taxon>
        <taxon>Verrucomicrobiaceae</taxon>
        <taxon>Oceaniferula</taxon>
    </lineage>
</organism>
<keyword evidence="3 6" id="KW-0067">ATP-binding</keyword>
<keyword evidence="4 6" id="KW-0175">Coiled coil</keyword>
<feature type="coiled-coil region" evidence="6">
    <location>
        <begin position="681"/>
        <end position="932"/>
    </location>
</feature>
<dbReference type="NCBIfam" id="TIGR02168">
    <property type="entry name" value="SMC_prok_B"/>
    <property type="match status" value="1"/>
</dbReference>
<feature type="coiled-coil region" evidence="6">
    <location>
        <begin position="174"/>
        <end position="303"/>
    </location>
</feature>
<dbReference type="Pfam" id="PF02463">
    <property type="entry name" value="SMC_N"/>
    <property type="match status" value="1"/>
</dbReference>
<sequence>MYLKSLDLHGFKSFADKTKFEFHPKGVTGIVGPNGCGKSNVVDAIRWVLGETSAKALRGGEMSDVIFNGTDKSGTSRARAALGMAEVTMTLADCEETLKVDYNEVAITRRVFRDGKSEYRINNTLCRLRDIHELFMDTGIGRTSYSIMEQGKIDMLLSSKPEDRRTVFEEAAGITKFKKEKKEALRKLEYTEANLLRVSDVLAEQERRMNSLKRQVAKARRYQELAKDVRILDTHLSHRKFTEYSAELSELETSIHSLEVRETELEVGLPEKEEAVVNARDAAQSLESELSEIRQQLNHHTNSASAAESRIAFNKERQSELEARVSQNQSDILEAQSKLEQQQFDYQEAEKTLTELSGRIESQQTMLSEHESRAATQRAEREEKEGILRSLRNEANSTQAVIAASQAKIESALSQMENSRERSRKLTEENERLQAEHEQAVMEQEEISSELDGRRDKLAALEEDKEVAERTFQHSRGDLDAARESASTAHKELAKTSSRLDVLKQLVDSGEGFQKGTQSVLKGLDEPEFFNNGVRGVLAGLIEVQPEYTVAVEAALGNNLQSVLVTDSNYAQAIIDRLTEKKLGEAAIIPADFVAPTSSGQMMTVPDGAETWAMDRVKADSKVASVVENLLGKVLIVSDLTTALEMRKDLPDVTLVTLRGDVCSPEGTVKGGVSTGDQNSVLERQNEVRALEIEVAELETADEEARAHLAELELQVTEQREASEAARDRLQKARVEESTLQGQLTLANREVESLESKIASVEWERNDIREREDNAFTGREALESDLASARARQEQLEADQVKLAGELEEASRRENEAVAQLQEFRTSLAVERQALEAAEQQRSPMAARLDELRQISTRRDEEIATFNERMQAAVAENAELSETIETHRAEARDLEQLLEETSASRGDLHKAIESSEKELSALRRECSKITEQKGREEVAATKIGLRLENLNEMVMERHQLELKHFRPDSHALLSCLQERAKQHERQAQRRMNNEPDEDENTVTSTADSDEADMQNLPGDSGPDWSLVEAIVTDLKRKVDSMGPVNVDAIEEYDELEDLHNNLRNQHDDLVNSKTELIEVIDRINIETKKRFTETFTQVAENFKGMFKVLFGDKATANLVLVDEDDPLECGIDIIAKPPGKKLQSISLLSGGERSMTAVALLFSIYQIKPSPFCVLDELDAPLDEANINRFLKVLDKFIDNSQFIIVTHSKRTMARADVIYGVTMEDFGVSKPVGMRLTDSDSANKGEAKTAAQKAALELDA</sequence>
<evidence type="ECO:0000313" key="9">
    <source>
        <dbReference type="EMBL" id="BDS05628.1"/>
    </source>
</evidence>
<dbReference type="GO" id="GO:0005694">
    <property type="term" value="C:chromosome"/>
    <property type="evidence" value="ECO:0007669"/>
    <property type="project" value="InterPro"/>
</dbReference>
<dbReference type="InterPro" id="IPR036277">
    <property type="entry name" value="SMC_hinge_sf"/>
</dbReference>
<dbReference type="EMBL" id="AP026866">
    <property type="protein sequence ID" value="BDS05628.1"/>
    <property type="molecule type" value="Genomic_DNA"/>
</dbReference>
<evidence type="ECO:0000256" key="2">
    <source>
        <dbReference type="ARBA" id="ARBA00022741"/>
    </source>
</evidence>
<feature type="region of interest" description="Disordered" evidence="7">
    <location>
        <begin position="980"/>
        <end position="1022"/>
    </location>
</feature>
<keyword evidence="2 6" id="KW-0547">Nucleotide-binding</keyword>
<accession>A0AAT9FI26</accession>
<dbReference type="AlphaFoldDB" id="A0AAT9FI26"/>
<gene>
    <name evidence="6 9" type="primary">smc</name>
    <name evidence="9" type="ORF">NT6N_06680</name>
</gene>
<feature type="region of interest" description="Disordered" evidence="7">
    <location>
        <begin position="362"/>
        <end position="384"/>
    </location>
</feature>